<evidence type="ECO:0000256" key="1">
    <source>
        <dbReference type="SAM" id="MobiDB-lite"/>
    </source>
</evidence>
<feature type="region of interest" description="Disordered" evidence="1">
    <location>
        <begin position="81"/>
        <end position="113"/>
    </location>
</feature>
<sequence length="113" mass="12576">MEEPWLPVLIIRLSKVNRPLSQVEELAKKAMQKKKIAEANMAKNPPPRKACICAPTNHAGSFRCHLHRTTQKPLWAVQDNKSSMLDDGKPGLSRFGRAVSARSPHKSQALAVE</sequence>
<dbReference type="AlphaFoldDB" id="A0A7J7D4R2"/>
<reference evidence="2 3" key="1">
    <citation type="journal article" date="2020" name="Nat. Commun.">
        <title>Genome of Tripterygium wilfordii and identification of cytochrome P450 involved in triptolide biosynthesis.</title>
        <authorList>
            <person name="Tu L."/>
            <person name="Su P."/>
            <person name="Zhang Z."/>
            <person name="Gao L."/>
            <person name="Wang J."/>
            <person name="Hu T."/>
            <person name="Zhou J."/>
            <person name="Zhang Y."/>
            <person name="Zhao Y."/>
            <person name="Liu Y."/>
            <person name="Song Y."/>
            <person name="Tong Y."/>
            <person name="Lu Y."/>
            <person name="Yang J."/>
            <person name="Xu C."/>
            <person name="Jia M."/>
            <person name="Peters R.J."/>
            <person name="Huang L."/>
            <person name="Gao W."/>
        </authorList>
    </citation>
    <scope>NUCLEOTIDE SEQUENCE [LARGE SCALE GENOMIC DNA]</scope>
    <source>
        <strain evidence="3">cv. XIE 37</strain>
        <tissue evidence="2">Leaf</tissue>
    </source>
</reference>
<name>A0A7J7D4R2_TRIWF</name>
<dbReference type="PANTHER" id="PTHR33132">
    <property type="entry name" value="OSJNBB0118P14.9 PROTEIN"/>
    <property type="match status" value="1"/>
</dbReference>
<gene>
    <name evidence="2" type="ORF">HS088_TW10G00307</name>
</gene>
<proteinExistence type="predicted"/>
<dbReference type="PANTHER" id="PTHR33132:SF111">
    <property type="entry name" value="OS08G0167249 PROTEIN"/>
    <property type="match status" value="1"/>
</dbReference>
<accession>A0A7J7D4R2</accession>
<keyword evidence="3" id="KW-1185">Reference proteome</keyword>
<evidence type="ECO:0000313" key="2">
    <source>
        <dbReference type="EMBL" id="KAF5741311.1"/>
    </source>
</evidence>
<dbReference type="InParanoid" id="A0A7J7D4R2"/>
<organism evidence="2 3">
    <name type="scientific">Tripterygium wilfordii</name>
    <name type="common">Thunder God vine</name>
    <dbReference type="NCBI Taxonomy" id="458696"/>
    <lineage>
        <taxon>Eukaryota</taxon>
        <taxon>Viridiplantae</taxon>
        <taxon>Streptophyta</taxon>
        <taxon>Embryophyta</taxon>
        <taxon>Tracheophyta</taxon>
        <taxon>Spermatophyta</taxon>
        <taxon>Magnoliopsida</taxon>
        <taxon>eudicotyledons</taxon>
        <taxon>Gunneridae</taxon>
        <taxon>Pentapetalae</taxon>
        <taxon>rosids</taxon>
        <taxon>fabids</taxon>
        <taxon>Celastrales</taxon>
        <taxon>Celastraceae</taxon>
        <taxon>Tripterygium</taxon>
    </lineage>
</organism>
<comment type="caution">
    <text evidence="2">The sequence shown here is derived from an EMBL/GenBank/DDBJ whole genome shotgun (WGS) entry which is preliminary data.</text>
</comment>
<dbReference type="Proteomes" id="UP000593562">
    <property type="component" value="Unassembled WGS sequence"/>
</dbReference>
<evidence type="ECO:0000313" key="3">
    <source>
        <dbReference type="Proteomes" id="UP000593562"/>
    </source>
</evidence>
<protein>
    <submittedName>
        <fullName evidence="2">Uncharacterized protein</fullName>
    </submittedName>
</protein>
<dbReference type="EMBL" id="JAAARO010000010">
    <property type="protein sequence ID" value="KAF5741311.1"/>
    <property type="molecule type" value="Genomic_DNA"/>
</dbReference>